<dbReference type="AlphaFoldDB" id="U7VA11"/>
<reference evidence="1 2" key="1">
    <citation type="submission" date="2013-08" db="EMBL/GenBank/DDBJ databases">
        <authorList>
            <person name="Weinstock G."/>
            <person name="Sodergren E."/>
            <person name="Wylie T."/>
            <person name="Fulton L."/>
            <person name="Fulton R."/>
            <person name="Fronick C."/>
            <person name="O'Laughlin M."/>
            <person name="Godfrey J."/>
            <person name="Miner T."/>
            <person name="Herter B."/>
            <person name="Appelbaum E."/>
            <person name="Cordes M."/>
            <person name="Lek S."/>
            <person name="Wollam A."/>
            <person name="Pepin K.H."/>
            <person name="Palsikar V.B."/>
            <person name="Mitreva M."/>
            <person name="Wilson R.K."/>
        </authorList>
    </citation>
    <scope>NUCLEOTIDE SEQUENCE [LARGE SCALE GENOMIC DNA]</scope>
    <source>
        <strain evidence="1 2">ATCC BAA-474</strain>
    </source>
</reference>
<dbReference type="Proteomes" id="UP000017081">
    <property type="component" value="Unassembled WGS sequence"/>
</dbReference>
<dbReference type="HOGENOM" id="CLU_2768279_0_0_0"/>
<evidence type="ECO:0000313" key="1">
    <source>
        <dbReference type="EMBL" id="ERT68552.1"/>
    </source>
</evidence>
<dbReference type="EMBL" id="AXZF01000057">
    <property type="protein sequence ID" value="ERT68552.1"/>
    <property type="molecule type" value="Genomic_DNA"/>
</dbReference>
<proteinExistence type="predicted"/>
<organism evidence="1 2">
    <name type="scientific">Cetobacterium somerae ATCC BAA-474</name>
    <dbReference type="NCBI Taxonomy" id="1319815"/>
    <lineage>
        <taxon>Bacteria</taxon>
        <taxon>Fusobacteriati</taxon>
        <taxon>Fusobacteriota</taxon>
        <taxon>Fusobacteriia</taxon>
        <taxon>Fusobacteriales</taxon>
        <taxon>Fusobacteriaceae</taxon>
        <taxon>Cetobacterium</taxon>
    </lineage>
</organism>
<evidence type="ECO:0000313" key="2">
    <source>
        <dbReference type="Proteomes" id="UP000017081"/>
    </source>
</evidence>
<name>U7VA11_9FUSO</name>
<keyword evidence="2" id="KW-1185">Reference proteome</keyword>
<accession>U7VA11</accession>
<gene>
    <name evidence="1" type="ORF">HMPREF0202_01545</name>
</gene>
<comment type="caution">
    <text evidence="1">The sequence shown here is derived from an EMBL/GenBank/DDBJ whole genome shotgun (WGS) entry which is preliminary data.</text>
</comment>
<evidence type="ECO:0008006" key="3">
    <source>
        <dbReference type="Google" id="ProtNLM"/>
    </source>
</evidence>
<protein>
    <recommendedName>
        <fullName evidence="3">Ribbon-helix-helix protein CopG domain-containing protein</fullName>
    </recommendedName>
</protein>
<sequence>MKSPIKILRGDFMKDVTVATKLSIKDTERFREIVQIHYRTTVSEYIRRLVVDFLNQHTELNLKGDANDK</sequence>
<dbReference type="STRING" id="1319815.HMPREF0202_01545"/>